<keyword evidence="2" id="KW-1185">Reference proteome</keyword>
<dbReference type="RefSeq" id="WP_092701576.1">
    <property type="nucleotide sequence ID" value="NZ_FNFC01000006.1"/>
</dbReference>
<name>A0A1G8VAX1_9EURY</name>
<dbReference type="AlphaFoldDB" id="A0A1G8VAX1"/>
<protein>
    <submittedName>
        <fullName evidence="1">Uncharacterized protein</fullName>
    </submittedName>
</protein>
<dbReference type="EMBL" id="FNFC01000006">
    <property type="protein sequence ID" value="SDJ63262.1"/>
    <property type="molecule type" value="Genomic_DNA"/>
</dbReference>
<evidence type="ECO:0000313" key="1">
    <source>
        <dbReference type="EMBL" id="SDJ63262.1"/>
    </source>
</evidence>
<proteinExistence type="predicted"/>
<evidence type="ECO:0000313" key="2">
    <source>
        <dbReference type="Proteomes" id="UP000198856"/>
    </source>
</evidence>
<organism evidence="1 2">
    <name type="scientific">Halovenus aranensis</name>
    <dbReference type="NCBI Taxonomy" id="890420"/>
    <lineage>
        <taxon>Archaea</taxon>
        <taxon>Methanobacteriati</taxon>
        <taxon>Methanobacteriota</taxon>
        <taxon>Stenosarchaea group</taxon>
        <taxon>Halobacteria</taxon>
        <taxon>Halobacteriales</taxon>
        <taxon>Haloarculaceae</taxon>
        <taxon>Halovenus</taxon>
    </lineage>
</organism>
<sequence length="97" mass="10235">MSVSTHRGESTRVTATVSVRVPENADATLATDAQQRLAAVDTVQTATVERIEGIDPGLSATVVTVRAAIETPSSVAELRRMLSDTVGVEDVQQLTTQ</sequence>
<dbReference type="Proteomes" id="UP000198856">
    <property type="component" value="Unassembled WGS sequence"/>
</dbReference>
<gene>
    <name evidence="1" type="ORF">SAMN05216226_106115</name>
</gene>
<accession>A0A1G8VAX1</accession>
<reference evidence="1 2" key="1">
    <citation type="submission" date="2016-10" db="EMBL/GenBank/DDBJ databases">
        <authorList>
            <person name="de Groot N.N."/>
        </authorList>
    </citation>
    <scope>NUCLEOTIDE SEQUENCE [LARGE SCALE GENOMIC DNA]</scope>
    <source>
        <strain evidence="1 2">IBRC-M10015</strain>
    </source>
</reference>